<evidence type="ECO:0000259" key="1">
    <source>
        <dbReference type="PROSITE" id="PS50805"/>
    </source>
</evidence>
<proteinExistence type="predicted"/>
<accession>A0A2J8LVP1</accession>
<dbReference type="PROSITE" id="PS50805">
    <property type="entry name" value="KRAB"/>
    <property type="match status" value="1"/>
</dbReference>
<dbReference type="InterPro" id="IPR036051">
    <property type="entry name" value="KRAB_dom_sf"/>
</dbReference>
<dbReference type="SMART" id="SM00349">
    <property type="entry name" value="KRAB"/>
    <property type="match status" value="1"/>
</dbReference>
<feature type="domain" description="KRAB" evidence="1">
    <location>
        <begin position="10"/>
        <end position="92"/>
    </location>
</feature>
<comment type="caution">
    <text evidence="2">The sequence shown here is derived from an EMBL/GenBank/DDBJ whole genome shotgun (WGS) entry which is preliminary data.</text>
</comment>
<dbReference type="Gene3D" id="6.10.140.140">
    <property type="match status" value="1"/>
</dbReference>
<dbReference type="AlphaFoldDB" id="A0A2J8LVP1"/>
<organism evidence="2 3">
    <name type="scientific">Pan troglodytes</name>
    <name type="common">Chimpanzee</name>
    <dbReference type="NCBI Taxonomy" id="9598"/>
    <lineage>
        <taxon>Eukaryota</taxon>
        <taxon>Metazoa</taxon>
        <taxon>Chordata</taxon>
        <taxon>Craniata</taxon>
        <taxon>Vertebrata</taxon>
        <taxon>Euteleostomi</taxon>
        <taxon>Mammalia</taxon>
        <taxon>Eutheria</taxon>
        <taxon>Euarchontoglires</taxon>
        <taxon>Primates</taxon>
        <taxon>Haplorrhini</taxon>
        <taxon>Catarrhini</taxon>
        <taxon>Hominidae</taxon>
        <taxon>Pan</taxon>
    </lineage>
</organism>
<dbReference type="InterPro" id="IPR001909">
    <property type="entry name" value="KRAB"/>
</dbReference>
<dbReference type="Proteomes" id="UP000236370">
    <property type="component" value="Unassembled WGS sequence"/>
</dbReference>
<dbReference type="EMBL" id="NBAG03000278">
    <property type="protein sequence ID" value="PNI51318.1"/>
    <property type="molecule type" value="Genomic_DNA"/>
</dbReference>
<evidence type="ECO:0000313" key="2">
    <source>
        <dbReference type="EMBL" id="PNI51318.1"/>
    </source>
</evidence>
<feature type="non-terminal residue" evidence="2">
    <location>
        <position position="154"/>
    </location>
</feature>
<sequence>MPCCSHRRCREDPGTSESQEMEEWALLDISQRKLYREVMLETFRNLTSIGKSWKDQNIEYEYQNPRRNFRSLIEKKVNEIKEDSHCGETFTPVPDDRLNFQEKKASPEIKSCDSFVCGEVGLGNSSFNMNIRGDIGHKAYEYQEYGPKPCKCQQ</sequence>
<dbReference type="SUPFAM" id="SSF109640">
    <property type="entry name" value="KRAB domain (Kruppel-associated box)"/>
    <property type="match status" value="1"/>
</dbReference>
<gene>
    <name evidence="2" type="ORF">CK820_G0026446</name>
</gene>
<evidence type="ECO:0000313" key="3">
    <source>
        <dbReference type="Proteomes" id="UP000236370"/>
    </source>
</evidence>
<dbReference type="CDD" id="cd07765">
    <property type="entry name" value="KRAB_A-box"/>
    <property type="match status" value="1"/>
</dbReference>
<dbReference type="GO" id="GO:0006355">
    <property type="term" value="P:regulation of DNA-templated transcription"/>
    <property type="evidence" value="ECO:0007669"/>
    <property type="project" value="InterPro"/>
</dbReference>
<protein>
    <submittedName>
        <fullName evidence="2">ZNF69 isoform 3</fullName>
    </submittedName>
</protein>
<reference evidence="2 3" key="1">
    <citation type="submission" date="2017-12" db="EMBL/GenBank/DDBJ databases">
        <title>High-resolution comparative analysis of great ape genomes.</title>
        <authorList>
            <person name="Pollen A."/>
            <person name="Hastie A."/>
            <person name="Hormozdiari F."/>
            <person name="Dougherty M."/>
            <person name="Liu R."/>
            <person name="Chaisson M."/>
            <person name="Hoppe E."/>
            <person name="Hill C."/>
            <person name="Pang A."/>
            <person name="Hillier L."/>
            <person name="Baker C."/>
            <person name="Armstrong J."/>
            <person name="Shendure J."/>
            <person name="Paten B."/>
            <person name="Wilson R."/>
            <person name="Chao H."/>
            <person name="Schneider V."/>
            <person name="Ventura M."/>
            <person name="Kronenberg Z."/>
            <person name="Murali S."/>
            <person name="Gordon D."/>
            <person name="Cantsilieris S."/>
            <person name="Munson K."/>
            <person name="Nelson B."/>
            <person name="Raja A."/>
            <person name="Underwood J."/>
            <person name="Diekhans M."/>
            <person name="Fiddes I."/>
            <person name="Haussler D."/>
            <person name="Eichler E."/>
        </authorList>
    </citation>
    <scope>NUCLEOTIDE SEQUENCE [LARGE SCALE GENOMIC DNA]</scope>
    <source>
        <strain evidence="2">Yerkes chimp pedigree #C0471</strain>
    </source>
</reference>
<name>A0A2J8LVP1_PANTR</name>
<dbReference type="Pfam" id="PF01352">
    <property type="entry name" value="KRAB"/>
    <property type="match status" value="1"/>
</dbReference>